<keyword evidence="2" id="KW-1003">Cell membrane</keyword>
<dbReference type="InterPro" id="IPR011701">
    <property type="entry name" value="MFS"/>
</dbReference>
<comment type="subcellular location">
    <subcellularLocation>
        <location evidence="1">Cell membrane</location>
        <topology evidence="1">Multi-pass membrane protein</topology>
    </subcellularLocation>
</comment>
<dbReference type="Proteomes" id="UP000423756">
    <property type="component" value="Unassembled WGS sequence"/>
</dbReference>
<comment type="caution">
    <text evidence="7">The sequence shown here is derived from an EMBL/GenBank/DDBJ whole genome shotgun (WGS) entry which is preliminary data.</text>
</comment>
<dbReference type="GeneID" id="77341016"/>
<evidence type="ECO:0000256" key="1">
    <source>
        <dbReference type="ARBA" id="ARBA00004651"/>
    </source>
</evidence>
<dbReference type="RefSeq" id="WP_137408718.1">
    <property type="nucleotide sequence ID" value="NZ_AP025465.1"/>
</dbReference>
<feature type="transmembrane region" description="Helical" evidence="6">
    <location>
        <begin position="179"/>
        <end position="199"/>
    </location>
</feature>
<evidence type="ECO:0000256" key="6">
    <source>
        <dbReference type="SAM" id="Phobius"/>
    </source>
</evidence>
<evidence type="ECO:0000256" key="3">
    <source>
        <dbReference type="ARBA" id="ARBA00022692"/>
    </source>
</evidence>
<feature type="transmembrane region" description="Helical" evidence="6">
    <location>
        <begin position="116"/>
        <end position="141"/>
    </location>
</feature>
<dbReference type="GO" id="GO:0005886">
    <property type="term" value="C:plasma membrane"/>
    <property type="evidence" value="ECO:0007669"/>
    <property type="project" value="UniProtKB-SubCell"/>
</dbReference>
<protein>
    <submittedName>
        <fullName evidence="7">MFS transporter</fullName>
    </submittedName>
</protein>
<feature type="transmembrane region" description="Helical" evidence="6">
    <location>
        <begin position="359"/>
        <end position="380"/>
    </location>
</feature>
<dbReference type="Gene3D" id="1.20.1250.20">
    <property type="entry name" value="MFS general substrate transporter like domains"/>
    <property type="match status" value="1"/>
</dbReference>
<gene>
    <name evidence="7" type="ORF">F7Q91_20445</name>
</gene>
<dbReference type="SUPFAM" id="SSF103473">
    <property type="entry name" value="MFS general substrate transporter"/>
    <property type="match status" value="1"/>
</dbReference>
<dbReference type="AlphaFoldDB" id="A0A7V7NQS0"/>
<sequence>MLKTTPIEQQVTLRRGNVSVKMINIPVYIEFFTKMSSAIFTLLLGKLLFDETNSLWAFASAYGGEFVIVTLIQMYAGSIADKYSPLRILIFTNAISSIVFISLFTVYDYFLSHSLFIAAVIVYIFRPFYRTSLFVLIRTVAKKEELKVLNGRVTSASQLGQIFGLTLTGAMLSFYSVNYIFLAMAIIYISCLFMSIKFCTSSHYNCSTNARGDGNRINWREFGQFLKLEKHFSVRLLSSFSIAFCLGGFYVHLAPVVVEKFSNSDIWLSILSVSYAAGAIISGMLIKKTNNSLSNTSSDNLLLFNQILAIATFMSFGLFDSLYWVPILLFTFGISTTLSAVGLSTYLQKNTLDEIAGRTAAAQNIVIASGNALVAFYSSYLFDYSFIFSSLGVSIMLFFQAIFFRVLFLLYPGKPSDVFCMETSKS</sequence>
<organism evidence="7 8">
    <name type="scientific">Vibrio chagasii</name>
    <dbReference type="NCBI Taxonomy" id="170679"/>
    <lineage>
        <taxon>Bacteria</taxon>
        <taxon>Pseudomonadati</taxon>
        <taxon>Pseudomonadota</taxon>
        <taxon>Gammaproteobacteria</taxon>
        <taxon>Vibrionales</taxon>
        <taxon>Vibrionaceae</taxon>
        <taxon>Vibrio</taxon>
    </lineage>
</organism>
<feature type="transmembrane region" description="Helical" evidence="6">
    <location>
        <begin position="323"/>
        <end position="347"/>
    </location>
</feature>
<evidence type="ECO:0000256" key="5">
    <source>
        <dbReference type="ARBA" id="ARBA00023136"/>
    </source>
</evidence>
<name>A0A7V7NQS0_9VIBR</name>
<dbReference type="PANTHER" id="PTHR23513">
    <property type="entry name" value="INTEGRAL MEMBRANE EFFLUX PROTEIN-RELATED"/>
    <property type="match status" value="1"/>
</dbReference>
<feature type="transmembrane region" description="Helical" evidence="6">
    <location>
        <begin position="298"/>
        <end position="317"/>
    </location>
</feature>
<reference evidence="7 8" key="1">
    <citation type="submission" date="2019-09" db="EMBL/GenBank/DDBJ databases">
        <title>Draft genome sequences of 48 bacterial type strains from the CCUG.</title>
        <authorList>
            <person name="Tunovic T."/>
            <person name="Pineiro-Iglesias B."/>
            <person name="Unosson C."/>
            <person name="Inganas E."/>
            <person name="Ohlen M."/>
            <person name="Cardew S."/>
            <person name="Jensie-Markopoulos S."/>
            <person name="Salva-Serra F."/>
            <person name="Jaen-Luchoro D."/>
            <person name="Karlsson R."/>
            <person name="Svensson-Stadler L."/>
            <person name="Chun J."/>
            <person name="Moore E."/>
        </authorList>
    </citation>
    <scope>NUCLEOTIDE SEQUENCE [LARGE SCALE GENOMIC DNA]</scope>
    <source>
        <strain evidence="7 8">CCUG 48643</strain>
    </source>
</reference>
<accession>A0A7V7NQS0</accession>
<evidence type="ECO:0000313" key="7">
    <source>
        <dbReference type="EMBL" id="KAB0475130.1"/>
    </source>
</evidence>
<feature type="transmembrane region" description="Helical" evidence="6">
    <location>
        <begin position="31"/>
        <end position="49"/>
    </location>
</feature>
<dbReference type="EMBL" id="VZPX01000054">
    <property type="protein sequence ID" value="KAB0475130.1"/>
    <property type="molecule type" value="Genomic_DNA"/>
</dbReference>
<evidence type="ECO:0000313" key="8">
    <source>
        <dbReference type="Proteomes" id="UP000423756"/>
    </source>
</evidence>
<feature type="transmembrane region" description="Helical" evidence="6">
    <location>
        <begin position="88"/>
        <end position="110"/>
    </location>
</feature>
<feature type="transmembrane region" description="Helical" evidence="6">
    <location>
        <begin position="234"/>
        <end position="254"/>
    </location>
</feature>
<feature type="transmembrane region" description="Helical" evidence="6">
    <location>
        <begin position="386"/>
        <end position="411"/>
    </location>
</feature>
<keyword evidence="5 6" id="KW-0472">Membrane</keyword>
<keyword evidence="3 6" id="KW-0812">Transmembrane</keyword>
<keyword evidence="4 6" id="KW-1133">Transmembrane helix</keyword>
<proteinExistence type="predicted"/>
<dbReference type="Pfam" id="PF07690">
    <property type="entry name" value="MFS_1"/>
    <property type="match status" value="1"/>
</dbReference>
<feature type="transmembrane region" description="Helical" evidence="6">
    <location>
        <begin position="55"/>
        <end position="76"/>
    </location>
</feature>
<dbReference type="PANTHER" id="PTHR23513:SF6">
    <property type="entry name" value="MAJOR FACILITATOR SUPERFAMILY ASSOCIATED DOMAIN-CONTAINING PROTEIN"/>
    <property type="match status" value="1"/>
</dbReference>
<dbReference type="GO" id="GO:0022857">
    <property type="term" value="F:transmembrane transporter activity"/>
    <property type="evidence" value="ECO:0007669"/>
    <property type="project" value="InterPro"/>
</dbReference>
<evidence type="ECO:0000256" key="2">
    <source>
        <dbReference type="ARBA" id="ARBA00022475"/>
    </source>
</evidence>
<evidence type="ECO:0000256" key="4">
    <source>
        <dbReference type="ARBA" id="ARBA00022989"/>
    </source>
</evidence>
<dbReference type="InterPro" id="IPR036259">
    <property type="entry name" value="MFS_trans_sf"/>
</dbReference>
<feature type="transmembrane region" description="Helical" evidence="6">
    <location>
        <begin position="266"/>
        <end position="286"/>
    </location>
</feature>